<dbReference type="SUPFAM" id="SSF55174">
    <property type="entry name" value="Alpha-L RNA-binding motif"/>
    <property type="match status" value="1"/>
</dbReference>
<dbReference type="InterPro" id="IPR046373">
    <property type="entry name" value="Acyl-CoA_Oxase/DH_mid-dom_sf"/>
</dbReference>
<evidence type="ECO:0000256" key="20">
    <source>
        <dbReference type="ARBA" id="ARBA00023015"/>
    </source>
</evidence>
<dbReference type="GO" id="GO:0004300">
    <property type="term" value="F:enoyl-CoA hydratase activity"/>
    <property type="evidence" value="ECO:0007669"/>
    <property type="project" value="UniProtKB-EC"/>
</dbReference>
<dbReference type="SUPFAM" id="SSF50249">
    <property type="entry name" value="Nucleic acid-binding proteins"/>
    <property type="match status" value="1"/>
</dbReference>
<comment type="catalytic activity">
    <reaction evidence="27">
        <text>(3S)-3-hydroxybutanoyl-CoA = (3R)-3-hydroxybutanoyl-CoA</text>
        <dbReference type="Rhea" id="RHEA:21760"/>
        <dbReference type="ChEBI" id="CHEBI:57315"/>
        <dbReference type="ChEBI" id="CHEBI:57316"/>
        <dbReference type="EC" id="5.1.2.3"/>
    </reaction>
</comment>
<dbReference type="Pfam" id="PF01479">
    <property type="entry name" value="S4"/>
    <property type="match status" value="1"/>
</dbReference>
<dbReference type="SMART" id="SM00978">
    <property type="entry name" value="Tim44"/>
    <property type="match status" value="1"/>
</dbReference>
<keyword evidence="18" id="KW-0648">Protein biosynthesis</keyword>
<dbReference type="InterPro" id="IPR006195">
    <property type="entry name" value="aa-tRNA-synth_II"/>
</dbReference>
<dbReference type="GO" id="GO:0003677">
    <property type="term" value="F:DNA binding"/>
    <property type="evidence" value="ECO:0007669"/>
    <property type="project" value="UniProtKB-KW"/>
</dbReference>
<dbReference type="InterPro" id="IPR002942">
    <property type="entry name" value="S4_RNA-bd"/>
</dbReference>
<dbReference type="SUPFAM" id="SSF46689">
    <property type="entry name" value="Homeodomain-like"/>
    <property type="match status" value="1"/>
</dbReference>
<dbReference type="GO" id="GO:0008168">
    <property type="term" value="F:methyltransferase activity"/>
    <property type="evidence" value="ECO:0007669"/>
    <property type="project" value="UniProtKB-KW"/>
</dbReference>
<dbReference type="EC" id="5.1.2.3" evidence="8"/>
<feature type="region of interest" description="Disordered" evidence="31">
    <location>
        <begin position="3046"/>
        <end position="3088"/>
    </location>
</feature>
<dbReference type="GO" id="GO:0005524">
    <property type="term" value="F:ATP binding"/>
    <property type="evidence" value="ECO:0007669"/>
    <property type="project" value="UniProtKB-KW"/>
</dbReference>
<comment type="pathway">
    <text evidence="4">Lipid metabolism; fatty acid beta-oxidation.</text>
</comment>
<dbReference type="GO" id="GO:0005737">
    <property type="term" value="C:cytoplasm"/>
    <property type="evidence" value="ECO:0007669"/>
    <property type="project" value="InterPro"/>
</dbReference>
<dbReference type="InterPro" id="IPR037069">
    <property type="entry name" value="AcylCoA_DH/ox_N_sf"/>
</dbReference>
<dbReference type="InterPro" id="IPR045864">
    <property type="entry name" value="aa-tRNA-synth_II/BPL/LPL"/>
</dbReference>
<dbReference type="Pfam" id="PF04280">
    <property type="entry name" value="Tim44"/>
    <property type="match status" value="1"/>
</dbReference>
<feature type="compositionally biased region" description="Basic residues" evidence="31">
    <location>
        <begin position="177"/>
        <end position="200"/>
    </location>
</feature>
<dbReference type="InterPro" id="IPR020615">
    <property type="entry name" value="Thiolase_acyl_enz_int_AS"/>
</dbReference>
<comment type="similarity">
    <text evidence="7">Belongs to the thiolase-like superfamily. Thiolase family.</text>
</comment>
<comment type="similarity">
    <text evidence="6">Belongs to the acyl-CoA dehydrogenase family.</text>
</comment>
<organism evidence="36">
    <name type="scientific">Tanacetum cinerariifolium</name>
    <name type="common">Dalmatian daisy</name>
    <name type="synonym">Chrysanthemum cinerariifolium</name>
    <dbReference type="NCBI Taxonomy" id="118510"/>
    <lineage>
        <taxon>Eukaryota</taxon>
        <taxon>Viridiplantae</taxon>
        <taxon>Streptophyta</taxon>
        <taxon>Embryophyta</taxon>
        <taxon>Tracheophyta</taxon>
        <taxon>Spermatophyta</taxon>
        <taxon>Magnoliopsida</taxon>
        <taxon>eudicotyledons</taxon>
        <taxon>Gunneridae</taxon>
        <taxon>Pentapetalae</taxon>
        <taxon>asterids</taxon>
        <taxon>campanulids</taxon>
        <taxon>Asterales</taxon>
        <taxon>Asteraceae</taxon>
        <taxon>Asteroideae</taxon>
        <taxon>Anthemideae</taxon>
        <taxon>Anthemidinae</taxon>
        <taxon>Tanacetum</taxon>
    </lineage>
</organism>
<dbReference type="InterPro" id="IPR032710">
    <property type="entry name" value="NTF2-like_dom_sf"/>
</dbReference>
<dbReference type="NCBIfam" id="NF006961">
    <property type="entry name" value="PRK09438.1"/>
    <property type="match status" value="1"/>
</dbReference>
<dbReference type="SUPFAM" id="SSF56645">
    <property type="entry name" value="Acyl-CoA dehydrogenase NM domain-like"/>
    <property type="match status" value="1"/>
</dbReference>
<dbReference type="PROSITE" id="PS51462">
    <property type="entry name" value="NUDIX"/>
    <property type="match status" value="1"/>
</dbReference>
<keyword evidence="26" id="KW-0012">Acyltransferase</keyword>
<dbReference type="InterPro" id="IPR029063">
    <property type="entry name" value="SAM-dependent_MTases_sf"/>
</dbReference>
<dbReference type="CDD" id="cd06558">
    <property type="entry name" value="crotonase-like"/>
    <property type="match status" value="1"/>
</dbReference>
<keyword evidence="32" id="KW-0472">Membrane</keyword>
<dbReference type="NCBIfam" id="NF001750">
    <property type="entry name" value="PRK00476.1"/>
    <property type="match status" value="1"/>
</dbReference>
<evidence type="ECO:0000256" key="13">
    <source>
        <dbReference type="ARBA" id="ARBA00022691"/>
    </source>
</evidence>
<dbReference type="InterPro" id="IPR023576">
    <property type="entry name" value="UbiE/COQ5_MeTrFase_CS"/>
</dbReference>
<dbReference type="SUPFAM" id="SSF51735">
    <property type="entry name" value="NAD(P)-binding Rossmann-fold domains"/>
    <property type="match status" value="1"/>
</dbReference>
<keyword evidence="10" id="KW-0489">Methyltransferase</keyword>
<keyword evidence="22" id="KW-0443">Lipid metabolism</keyword>
<dbReference type="FunFam" id="3.40.47.10:FF:000010">
    <property type="entry name" value="Acetyl-CoA acetyltransferase (Thiolase)"/>
    <property type="match status" value="1"/>
</dbReference>
<dbReference type="InterPro" id="IPR036250">
    <property type="entry name" value="AcylCo_DH-like_C"/>
</dbReference>
<dbReference type="Pfam" id="PF16925">
    <property type="entry name" value="TetR_C_13"/>
    <property type="match status" value="1"/>
</dbReference>
<reference evidence="36" key="1">
    <citation type="journal article" date="2019" name="Sci. Rep.">
        <title>Draft genome of Tanacetum cinerariifolium, the natural source of mosquito coil.</title>
        <authorList>
            <person name="Yamashiro T."/>
            <person name="Shiraishi A."/>
            <person name="Satake H."/>
            <person name="Nakayama K."/>
        </authorList>
    </citation>
    <scope>NUCLEOTIDE SEQUENCE</scope>
</reference>
<dbReference type="Gene3D" id="3.90.79.10">
    <property type="entry name" value="Nucleoside Triphosphate Pyrophosphohydrolase"/>
    <property type="match status" value="1"/>
</dbReference>
<evidence type="ECO:0000256" key="25">
    <source>
        <dbReference type="ARBA" id="ARBA00023163"/>
    </source>
</evidence>
<dbReference type="InterPro" id="IPR007379">
    <property type="entry name" value="Tim44-like_dom"/>
</dbReference>
<dbReference type="PANTHER" id="PTHR42803:SF1">
    <property type="entry name" value="BROAD-SPECIFICITY LINEAR ACYL-COA DEHYDROGENASE FADE5"/>
    <property type="match status" value="1"/>
</dbReference>
<dbReference type="InterPro" id="IPR006108">
    <property type="entry name" value="3HC_DH_C"/>
</dbReference>
<dbReference type="Gene3D" id="3.40.50.720">
    <property type="entry name" value="NAD(P)-binding Rossmann-like Domain"/>
    <property type="match status" value="1"/>
</dbReference>
<dbReference type="GO" id="GO:0016616">
    <property type="term" value="F:oxidoreductase activity, acting on the CH-OH group of donors, NAD or NADP as acceptor"/>
    <property type="evidence" value="ECO:0007669"/>
    <property type="project" value="InterPro"/>
</dbReference>
<evidence type="ECO:0000256" key="31">
    <source>
        <dbReference type="SAM" id="MobiDB-lite"/>
    </source>
</evidence>
<evidence type="ECO:0000256" key="2">
    <source>
        <dbReference type="ARBA" id="ARBA00000765"/>
    </source>
</evidence>
<dbReference type="Pfam" id="PF09723">
    <property type="entry name" value="Zn_ribbon_8"/>
    <property type="match status" value="1"/>
</dbReference>
<evidence type="ECO:0000256" key="29">
    <source>
        <dbReference type="ARBA" id="ARBA00023717"/>
    </source>
</evidence>
<dbReference type="SUPFAM" id="SSF55681">
    <property type="entry name" value="Class II aaRS and biotin synthetases"/>
    <property type="match status" value="1"/>
</dbReference>
<gene>
    <name evidence="36" type="ORF">Tci_000505</name>
</gene>
<dbReference type="SUPFAM" id="SSF53901">
    <property type="entry name" value="Thiolase-like"/>
    <property type="match status" value="2"/>
</dbReference>
<dbReference type="CDD" id="cd00751">
    <property type="entry name" value="thiolase"/>
    <property type="match status" value="1"/>
</dbReference>
<dbReference type="NCBIfam" id="TIGR02605">
    <property type="entry name" value="CxxC_CxxC_SSSS"/>
    <property type="match status" value="1"/>
</dbReference>
<keyword evidence="14" id="KW-0547">Nucleotide-binding</keyword>
<dbReference type="Gene3D" id="1.10.1040.50">
    <property type="match status" value="1"/>
</dbReference>
<evidence type="ECO:0000256" key="3">
    <source>
        <dbReference type="ARBA" id="ARBA00001974"/>
    </source>
</evidence>
<dbReference type="InterPro" id="IPR015797">
    <property type="entry name" value="NUDIX_hydrolase-like_dom_sf"/>
</dbReference>
<keyword evidence="32" id="KW-0812">Transmembrane</keyword>
<evidence type="ECO:0000313" key="36">
    <source>
        <dbReference type="EMBL" id="GEU28527.1"/>
    </source>
</evidence>
<feature type="compositionally biased region" description="Gly residues" evidence="31">
    <location>
        <begin position="159"/>
        <end position="176"/>
    </location>
</feature>
<name>A0A699GG08_TANCI</name>
<keyword evidence="19" id="KW-0560">Oxidoreductase</keyword>
<dbReference type="SUPFAM" id="SSF53335">
    <property type="entry name" value="S-adenosyl-L-methionine-dependent methyltransferases"/>
    <property type="match status" value="1"/>
</dbReference>
<dbReference type="InterPro" id="IPR016039">
    <property type="entry name" value="Thiolase-like"/>
</dbReference>
<dbReference type="InterPro" id="IPR009075">
    <property type="entry name" value="AcylCo_DH/oxidase_C"/>
</dbReference>
<keyword evidence="12" id="KW-0808">Transferase</keyword>
<feature type="compositionally biased region" description="Low complexity" evidence="31">
    <location>
        <begin position="530"/>
        <end position="553"/>
    </location>
</feature>
<dbReference type="InterPro" id="IPR052166">
    <property type="entry name" value="Diverse_Acyl-CoA_DH"/>
</dbReference>
<keyword evidence="20" id="KW-0805">Transcription regulation</keyword>
<dbReference type="InterPro" id="IPR009057">
    <property type="entry name" value="Homeodomain-like_sf"/>
</dbReference>
<feature type="region of interest" description="Disordered" evidence="31">
    <location>
        <begin position="1780"/>
        <end position="1800"/>
    </location>
</feature>
<dbReference type="Pfam" id="PF00378">
    <property type="entry name" value="ECH_1"/>
    <property type="match status" value="2"/>
</dbReference>
<evidence type="ECO:0000256" key="10">
    <source>
        <dbReference type="ARBA" id="ARBA00022603"/>
    </source>
</evidence>
<comment type="cofactor">
    <cofactor evidence="3">
        <name>FAD</name>
        <dbReference type="ChEBI" id="CHEBI:57692"/>
    </cofactor>
</comment>
<dbReference type="PROSITE" id="PS01183">
    <property type="entry name" value="UBIE_1"/>
    <property type="match status" value="1"/>
</dbReference>
<keyword evidence="17" id="KW-0067">ATP-binding</keyword>
<dbReference type="Gene3D" id="3.90.226.10">
    <property type="entry name" value="2-enoyl-CoA Hydratase, Chain A, domain 1"/>
    <property type="match status" value="2"/>
</dbReference>
<dbReference type="InterPro" id="IPR013429">
    <property type="entry name" value="Regulatory_FmdB_Zinc_ribbon"/>
</dbReference>
<dbReference type="GO" id="GO:0004165">
    <property type="term" value="F:delta(3)-delta(2)-enoyl-CoA isomerase activity"/>
    <property type="evidence" value="ECO:0007669"/>
    <property type="project" value="UniProtKB-EC"/>
</dbReference>
<evidence type="ECO:0000256" key="27">
    <source>
        <dbReference type="ARBA" id="ARBA00023701"/>
    </source>
</evidence>
<dbReference type="InterPro" id="IPR020616">
    <property type="entry name" value="Thiolase_N"/>
</dbReference>
<keyword evidence="32" id="KW-1133">Transmembrane helix</keyword>
<dbReference type="SUPFAM" id="SSF56112">
    <property type="entry name" value="Protein kinase-like (PK-like)"/>
    <property type="match status" value="1"/>
</dbReference>
<dbReference type="Pfam" id="PF03109">
    <property type="entry name" value="ABC1"/>
    <property type="match status" value="1"/>
</dbReference>
<dbReference type="InterPro" id="IPR008927">
    <property type="entry name" value="6-PGluconate_DH-like_C_sf"/>
</dbReference>
<dbReference type="Gene3D" id="1.10.10.60">
    <property type="entry name" value="Homeodomain-like"/>
    <property type="match status" value="1"/>
</dbReference>
<dbReference type="InterPro" id="IPR006176">
    <property type="entry name" value="3-OHacyl-CoA_DH_NAD-bd"/>
</dbReference>
<dbReference type="Pfam" id="PF12806">
    <property type="entry name" value="Acyl-CoA_dh_C"/>
    <property type="match status" value="1"/>
</dbReference>
<dbReference type="GO" id="GO:0050660">
    <property type="term" value="F:flavin adenine dinucleotide binding"/>
    <property type="evidence" value="ECO:0007669"/>
    <property type="project" value="InterPro"/>
</dbReference>
<feature type="domain" description="Aminoacyl-transfer RNA synthetases class-II family profile" evidence="33">
    <location>
        <begin position="2062"/>
        <end position="2485"/>
    </location>
</feature>
<dbReference type="Gene3D" id="3.30.930.10">
    <property type="entry name" value="Bira Bifunctional Protein, Domain 2"/>
    <property type="match status" value="1"/>
</dbReference>
<dbReference type="Gene3D" id="3.10.290.10">
    <property type="entry name" value="RNA-binding S4 domain"/>
    <property type="match status" value="1"/>
</dbReference>
<dbReference type="EMBL" id="BKCJ010000008">
    <property type="protein sequence ID" value="GEU28527.1"/>
    <property type="molecule type" value="Genomic_DNA"/>
</dbReference>
<dbReference type="InterPro" id="IPR020617">
    <property type="entry name" value="Thiolase_C"/>
</dbReference>
<dbReference type="InterPro" id="IPR011009">
    <property type="entry name" value="Kinase-like_dom_sf"/>
</dbReference>
<accession>A0A699GG08</accession>
<dbReference type="SUPFAM" id="SSF48498">
    <property type="entry name" value="Tetracyclin repressor-like, C-terminal domain"/>
    <property type="match status" value="1"/>
</dbReference>
<keyword evidence="16" id="KW-0276">Fatty acid metabolism</keyword>
<dbReference type="NCBIfam" id="NF006553">
    <property type="entry name" value="PRK09052.1"/>
    <property type="match status" value="1"/>
</dbReference>
<dbReference type="InterPro" id="IPR004365">
    <property type="entry name" value="NA-bd_OB_tRNA"/>
</dbReference>
<dbReference type="InterPro" id="IPR047089">
    <property type="entry name" value="Asp-tRNA-ligase_1_N"/>
</dbReference>
<dbReference type="GO" id="GO:0070403">
    <property type="term" value="F:NAD+ binding"/>
    <property type="evidence" value="ECO:0007669"/>
    <property type="project" value="InterPro"/>
</dbReference>
<dbReference type="Gene3D" id="1.10.540.10">
    <property type="entry name" value="Acyl-CoA dehydrogenase/oxidase, N-terminal domain"/>
    <property type="match status" value="1"/>
</dbReference>
<dbReference type="InterPro" id="IPR029351">
    <property type="entry name" value="GAD_dom"/>
</dbReference>
<evidence type="ECO:0000256" key="18">
    <source>
        <dbReference type="ARBA" id="ARBA00022917"/>
    </source>
</evidence>
<keyword evidence="15" id="KW-0274">FAD</keyword>
<dbReference type="InterPro" id="IPR036291">
    <property type="entry name" value="NAD(P)-bd_dom_sf"/>
</dbReference>
<dbReference type="Pfam" id="PF01336">
    <property type="entry name" value="tRNA_anti-codon"/>
    <property type="match status" value="1"/>
</dbReference>
<dbReference type="Gene3D" id="3.40.47.10">
    <property type="match status" value="1"/>
</dbReference>
<evidence type="ECO:0000256" key="6">
    <source>
        <dbReference type="ARBA" id="ARBA00009347"/>
    </source>
</evidence>
<evidence type="ECO:0000259" key="35">
    <source>
        <dbReference type="PROSITE" id="PS51462"/>
    </source>
</evidence>
<dbReference type="InterPro" id="IPR004147">
    <property type="entry name" value="ABC1_dom"/>
</dbReference>
<dbReference type="SUPFAM" id="SSF54427">
    <property type="entry name" value="NTF2-like"/>
    <property type="match status" value="1"/>
</dbReference>
<feature type="domain" description="Nudix hydrolase" evidence="35">
    <location>
        <begin position="2521"/>
        <end position="2668"/>
    </location>
</feature>
<feature type="region of interest" description="Disordered" evidence="31">
    <location>
        <begin position="40"/>
        <end position="261"/>
    </location>
</feature>
<evidence type="ECO:0000256" key="28">
    <source>
        <dbReference type="ARBA" id="ARBA00023709"/>
    </source>
</evidence>
<dbReference type="InterPro" id="IPR011075">
    <property type="entry name" value="TetR_C"/>
</dbReference>
<dbReference type="CDD" id="cd04664">
    <property type="entry name" value="NUDIX_DHNTPase_like"/>
    <property type="match status" value="1"/>
</dbReference>
<feature type="compositionally biased region" description="Low complexity" evidence="31">
    <location>
        <begin position="914"/>
        <end position="933"/>
    </location>
</feature>
<dbReference type="GO" id="GO:0008692">
    <property type="term" value="F:3-hydroxybutyryl-CoA epimerase activity"/>
    <property type="evidence" value="ECO:0007669"/>
    <property type="project" value="UniProtKB-EC"/>
</dbReference>
<dbReference type="CDD" id="cd04317">
    <property type="entry name" value="EcAspRS_like_N"/>
    <property type="match status" value="1"/>
</dbReference>
<dbReference type="PROSITE" id="PS50889">
    <property type="entry name" value="S4"/>
    <property type="match status" value="1"/>
</dbReference>
<feature type="region of interest" description="Disordered" evidence="31">
    <location>
        <begin position="513"/>
        <end position="560"/>
    </location>
</feature>
<dbReference type="SUPFAM" id="SSF56219">
    <property type="entry name" value="DNase I-like"/>
    <property type="match status" value="1"/>
</dbReference>
<feature type="region of interest" description="Disordered" evidence="31">
    <location>
        <begin position="867"/>
        <end position="953"/>
    </location>
</feature>
<dbReference type="NCBIfam" id="TIGR01930">
    <property type="entry name" value="AcCoA-C-Actrans"/>
    <property type="match status" value="1"/>
</dbReference>
<feature type="domain" description="HTH tetR-type" evidence="34">
    <location>
        <begin position="3438"/>
        <end position="3498"/>
    </location>
</feature>
<dbReference type="UniPathway" id="UPA00659"/>
<keyword evidence="11" id="KW-0285">Flavoprotein</keyword>
<dbReference type="Pfam" id="PF02803">
    <property type="entry name" value="Thiolase_C"/>
    <property type="match status" value="1"/>
</dbReference>
<feature type="region of interest" description="Disordered" evidence="31">
    <location>
        <begin position="410"/>
        <end position="453"/>
    </location>
</feature>
<dbReference type="InterPro" id="IPR002312">
    <property type="entry name" value="Asp/Asn-tRNA-synth_IIb"/>
</dbReference>
<dbReference type="InterPro" id="IPR009100">
    <property type="entry name" value="AcylCoA_DH/oxidase_NM_dom_sf"/>
</dbReference>
<evidence type="ECO:0000256" key="5">
    <source>
        <dbReference type="ARBA" id="ARBA00006303"/>
    </source>
</evidence>
<dbReference type="SUPFAM" id="SSF47203">
    <property type="entry name" value="Acyl-CoA dehydrogenase C-terminal domain-like"/>
    <property type="match status" value="1"/>
</dbReference>
<evidence type="ECO:0000256" key="19">
    <source>
        <dbReference type="ARBA" id="ARBA00023002"/>
    </source>
</evidence>
<dbReference type="InterPro" id="IPR020613">
    <property type="entry name" value="Thiolase_CS"/>
</dbReference>
<dbReference type="Pfam" id="PF01209">
    <property type="entry name" value="Ubie_methyltran"/>
    <property type="match status" value="1"/>
</dbReference>
<dbReference type="Pfam" id="PF00293">
    <property type="entry name" value="NUDIX"/>
    <property type="match status" value="1"/>
</dbReference>
<dbReference type="Gene3D" id="2.40.110.10">
    <property type="entry name" value="Butyryl-CoA Dehydrogenase, subunit A, domain 2"/>
    <property type="match status" value="1"/>
</dbReference>
<dbReference type="PROSITE" id="PS00098">
    <property type="entry name" value="THIOLASE_1"/>
    <property type="match status" value="1"/>
</dbReference>
<dbReference type="Gene3D" id="3.60.10.10">
    <property type="entry name" value="Endonuclease/exonuclease/phosphatase"/>
    <property type="match status" value="1"/>
</dbReference>
<dbReference type="CDD" id="cd00165">
    <property type="entry name" value="S4"/>
    <property type="match status" value="1"/>
</dbReference>
<protein>
    <recommendedName>
        <fullName evidence="8">3-hydroxybutyryl-CoA epimerase</fullName>
        <ecNumber evidence="8">5.1.2.3</ecNumber>
    </recommendedName>
</protein>
<dbReference type="GO" id="GO:0016747">
    <property type="term" value="F:acyltransferase activity, transferring groups other than amino-acyl groups"/>
    <property type="evidence" value="ECO:0007669"/>
    <property type="project" value="InterPro"/>
</dbReference>
<dbReference type="GO" id="GO:0006418">
    <property type="term" value="P:tRNA aminoacylation for protein translation"/>
    <property type="evidence" value="ECO:0007669"/>
    <property type="project" value="InterPro"/>
</dbReference>
<keyword evidence="24" id="KW-0030">Aminoacyl-tRNA synthetase</keyword>
<dbReference type="GO" id="GO:0016627">
    <property type="term" value="F:oxidoreductase activity, acting on the CH-CH group of donors"/>
    <property type="evidence" value="ECO:0007669"/>
    <property type="project" value="InterPro"/>
</dbReference>
<feature type="compositionally biased region" description="Low complexity" evidence="31">
    <location>
        <begin position="1268"/>
        <end position="1284"/>
    </location>
</feature>
<dbReference type="GO" id="GO:0006635">
    <property type="term" value="P:fatty acid beta-oxidation"/>
    <property type="evidence" value="ECO:0007669"/>
    <property type="project" value="UniProtKB-UniPathway"/>
</dbReference>
<dbReference type="Gene3D" id="2.40.50.140">
    <property type="entry name" value="Nucleic acid-binding proteins"/>
    <property type="match status" value="1"/>
</dbReference>
<dbReference type="SUPFAM" id="SSF52096">
    <property type="entry name" value="ClpP/crotonase"/>
    <property type="match status" value="2"/>
</dbReference>
<evidence type="ECO:0000256" key="8">
    <source>
        <dbReference type="ARBA" id="ARBA00012503"/>
    </source>
</evidence>
<evidence type="ECO:0000256" key="16">
    <source>
        <dbReference type="ARBA" id="ARBA00022832"/>
    </source>
</evidence>
<dbReference type="Gene3D" id="1.20.140.10">
    <property type="entry name" value="Butyryl-CoA Dehydrogenase, subunit A, domain 3"/>
    <property type="match status" value="1"/>
</dbReference>
<dbReference type="SMART" id="SM00834">
    <property type="entry name" value="CxxC_CXXC_SSSS"/>
    <property type="match status" value="1"/>
</dbReference>
<feature type="compositionally biased region" description="Basic residues" evidence="31">
    <location>
        <begin position="2975"/>
        <end position="2987"/>
    </location>
</feature>
<evidence type="ECO:0000256" key="24">
    <source>
        <dbReference type="ARBA" id="ARBA00023146"/>
    </source>
</evidence>
<evidence type="ECO:0000256" key="30">
    <source>
        <dbReference type="PROSITE-ProRule" id="PRU00182"/>
    </source>
</evidence>
<dbReference type="PROSITE" id="PS50862">
    <property type="entry name" value="AA_TRNA_LIGASE_II"/>
    <property type="match status" value="1"/>
</dbReference>
<dbReference type="PANTHER" id="PTHR42803">
    <property type="entry name" value="ACYL-COA DEHYDROGENASE"/>
    <property type="match status" value="1"/>
</dbReference>
<dbReference type="InterPro" id="IPR000086">
    <property type="entry name" value="NUDIX_hydrolase_dom"/>
</dbReference>
<dbReference type="InterPro" id="IPR036986">
    <property type="entry name" value="S4_RNA-bd_sf"/>
</dbReference>
<feature type="region of interest" description="Disordered" evidence="31">
    <location>
        <begin position="2962"/>
        <end position="3016"/>
    </location>
</feature>
<keyword evidence="25" id="KW-0804">Transcription</keyword>
<dbReference type="GO" id="GO:0004812">
    <property type="term" value="F:aminoacyl-tRNA ligase activity"/>
    <property type="evidence" value="ECO:0007669"/>
    <property type="project" value="UniProtKB-KW"/>
</dbReference>
<dbReference type="InterPro" id="IPR005135">
    <property type="entry name" value="Endo/exonuclease/phosphatase"/>
</dbReference>
<dbReference type="InterPro" id="IPR047090">
    <property type="entry name" value="AspRS_core"/>
</dbReference>
<keyword evidence="9 36" id="KW-0436">Ligase</keyword>
<feature type="compositionally biased region" description="Basic and acidic residues" evidence="31">
    <location>
        <begin position="1780"/>
        <end position="1796"/>
    </location>
</feature>
<evidence type="ECO:0000256" key="21">
    <source>
        <dbReference type="ARBA" id="ARBA00023027"/>
    </source>
</evidence>
<evidence type="ECO:0000256" key="12">
    <source>
        <dbReference type="ARBA" id="ARBA00022679"/>
    </source>
</evidence>
<feature type="compositionally biased region" description="Low complexity" evidence="31">
    <location>
        <begin position="1376"/>
        <end position="1399"/>
    </location>
</feature>
<dbReference type="InterPro" id="IPR006091">
    <property type="entry name" value="Acyl-CoA_Oxase/DH_mid-dom"/>
</dbReference>
<dbReference type="PROSITE" id="PS00737">
    <property type="entry name" value="THIOLASE_2"/>
    <property type="match status" value="1"/>
</dbReference>
<evidence type="ECO:0000256" key="1">
    <source>
        <dbReference type="ARBA" id="ARBA00000452"/>
    </source>
</evidence>
<dbReference type="Pfam" id="PF02771">
    <property type="entry name" value="Acyl-CoA_dh_N"/>
    <property type="match status" value="1"/>
</dbReference>
<dbReference type="InterPro" id="IPR013786">
    <property type="entry name" value="AcylCoA_DH/ox_N"/>
</dbReference>
<keyword evidence="23" id="KW-0238">DNA-binding</keyword>
<dbReference type="InterPro" id="IPR001647">
    <property type="entry name" value="HTH_TetR"/>
</dbReference>
<feature type="region of interest" description="Disordered" evidence="31">
    <location>
        <begin position="1264"/>
        <end position="1284"/>
    </location>
</feature>
<sequence length="5595" mass="608264">MSWAPARMTLVGPTRHSRCPLSAGDRLAWLPRLAPANELSHREPGVQGLRGGGHRPPGIDARRQGGFRQHAAQPPPGRPVRAGDGGRVGQTGQRPLPGRAGGRGPHRLDRLFDGRLRRAQHGGRRRERSGGSVCPGRQASRQPAGQCAVWPATRSAHQGRGGVRTVGRGAQGVGRGRPGRRAHANVVHQRRPGRRGRLPGRRAAPVRGRGQRRPLPAHLRGRTPQQRTEPAVAGHVGQSGRLPVVRGTGMGQPPPEQHQPAFRHRFPGHRAQTAAAAGLPGPAAAGGRRHHQARSRRMERQINRPATMTNTTHFGYKTVAEDDKVREVAKVFHSVAAKYDIMNDVMSGGLHRIWKIFTIANAGVRPGFKCLDIAGGTGDLAKAFAKQAGPTGEVWLTDINESMLRVGRAAVDGPENRRRRRKLPLPGRIDPHASRPGNAEDDDGNGGAGKRQVLQSDGRCGRLAHRYQAVNSAVIQAVIKKGRDTMNMKKIVMSAVLAVSVFSMVSEAIARPAGGGRSFGRQSQNVQRMPPAAAPQQAPQGAQRQAPAATPNAATPPKPASPWKGILGGALLGLGLGALFSHLGLGGALGGMIGSILMLALLAGVVFFIVRMIRRKAQPQPAAFGNNGGFGGNQGYNDNVKPFTPAPQPVQQPQQYNTTPEIGSRLQAEPQPQTAYQYQPAAVPAHQKWGVPADFDEASFLRVAKGNFIRLQAAWDKGDTNDIREFTTPEVFAEMRLQLAERTTADYTDVVSIDAELLGIETSATEYLASVKFTGMIKPARDALAEPFNEPPFRRDGHRHLGQRGHQPPAGARAVGAPRTAAAGHDPRQTGRSAADRAKPRTGVFLCTDRRRCRVRQCTVELEPVPALGGGSRPGKTGGAAGRHPHGVGRARRDAGSQKRPSKAGRECCRVSARRTTGPGPPASGGSVVGRRGAPARRRGTRRQTPGQTGTETGNPMILKLLRFLKIMRVAIKYGLDEIAISGFKVPRTARFIDTVLFWRDLSTPRGVRLRLALEDLGPIFIKFGQVLSTRSDLIPPDIAFELARLQDRVPPFDSDIAIAQIHKSLGAHPDQLFASFERTPVASASIAQVHFAVLKDGKQVAVKVLRPGMKKTIDEDVALMQIAADLASRLWADSKRLKPKEVVAEFDKYLHDELDLMREAANASQLRRNFADSDLLLVPEMHWDYCSSNVIVMERMHGIPVSQIDRLAAAGVDLKKLSSDGVEIFFTQVFRDGFFHADMHPGLPVAKLPGLLPARLQARGRGPHRIGLGAPRNPGGRAGSGRARLLRADLRPSVKRYLVRADSAAPVPDVAPFQRGSAAAAGAAAKDAAQYRRPGPPARPRPRPVENGQAVPGKLDDRTGRLAGPVSAPEGGGAALRADLPATAAPASSGAGTAGRASPRQHRAAQGADPRAAENQPPAGRRGMDRRAGGRDAGGLRILAPSVLSHDRLFPARSPDARVLGRAFRAPVHAVGSGRGAAGLARLRCRPRAAGHPDTRLRRGLGAGAAGRCGLGRYRHRFCARRSGGRQGGCRRACRTGGGGGFFCVAAGAAAATDLRARLPVRHAAHPVAAPIRLPCSKARNAGWCGAGGDRRRLTLARQRATGGIGMHAHQQDRADGNGAAVQRLIGRRGGELGLCESRGGHGCSQGGGQQAGVDVFFHYHFPIEIVCAPSAGRQVAQRFGDWEISAMPIYAYRCEACGFAKDVLQKMSDPQLTVCPECGKDTFKKQLTAAGFQLKGTGWYVTDFRGGTPPATGHHGPVAAVRARALAAAHAVRREHPGPGHLADGGDHFPHRPVDQQPGRQLRAAPVGTAAQAHPAGQFAVLERQASVGHLAVVVRQCIPQGGADTVSAPKFVHHRLFDRHPRRRCEKPPGGRLRERVRAHHAQSDVGLFPDVGAQGCGRTRYDGRRRLEIHRLDGRGGAGRYSASHCAAGPPLLGQTVSLCGWVHRRRDHGGVIFIDLRDREGLVQIVCNPEQAEVFKAAEAVRNEFCLRVTGVVKDRLAGTVNANLGSGKIEVVCSQLEVLNPSVAVPFQLDDDNLSETTRLTHRVLDLRRPQMQNNLRLRYKVTMEVRKYLDDLGFIDIETPMLTKSTPEGARDYLVPSRVNAGSFFALPQSPQLFKQLLMVANFDRYYQITKCFRDEDLRADRQPEFTQIDCETSFLTEQEIRDLFEDMIRKVFTNTMGVDLPNPFPVMNFSEAMGKYGSDKPDMRVKLEFTELTEVVKNVEFKIFNSAANLPNGRVVGMRVPKGGSMPRSEIDAYTQFVAIYGARGLAYIKVNEKAKGRDGLQSPIVKSIDDETLAKILELTGAEDGDLIFFGADKAKVVNDAIGALRVKIGHSEFGKNAGLFDDVWSPLWVIDFPMFEYDEESDRWTATHHPFTAPKDGHEDWLETNPGACIAKAYDMVLNGWELGGGSIRIHREEVQSKVFRALKIDADEARLKFGFLLDALQYGAPPHGGLAFGLDRIVTLMTKSDSIRDVIAFPKTQRAQDLLTQAPSEVDEKQLKELHIRLRAPEPKVPYKIPESVLVVIHTADLQVLLIERADRPNFWQSVTGSIDAVGEPFIEAAARELYEETGIVADGQHIVLRDWHLTNIYTIYPEWRHRYAPGVTENTEHIFSVQVPRDIAITLNRYVRRRTYDLRTQGYNGSMKIRVATYNIHKGVSSIRAEPRVLALKQAIGLFDADVVFLQEVQGKHDLKAAKYGAEHLGTKHWPAASQHEYFAGESRHLHAAYGMNAVYDHGHHGNALLSAFPIANMANHDVSDHAYEQRGILHCVLNTPHGIVHCYVVHLGLFEAGRRRQTQALISAVRASAPDGEPVIIAGDFNDWRNTLSAELRNALGVVEAFDQLGNHSALDGIMRTLRRKSSVNPARTFPSALPFFRLDRIYVRGFKVENAEVMHGSLQAAAYRHRLLPCTDRGDRARPIRNLFRDVYFCRRRHGPARHGGADCRRPARRAGAHDYRLVGHGPAPGQSHARKAGGRRRRTPRVQSLVQARRYAHAPQDLRGRPPGCPGRRHQYQRRHVLRLQPCDCARCATLGFRGAGARPAGGVDQQGTGNPVAPAGQDEPHQAHRPVPRHAQGEQDRCRKHGAGGLCRARQPAQPQHHPARLFAGLGSRAQERAAGQSVFCAGPQVPPRAGRCRRARGRCHAADRRGRDLAAGRGRALVLSQAAGGRRQDRGIPQDPAARQGSQRGDQGRRVCAKPAQAYRGCHCRRRGDPVRGLRTRRPYPPHRLRSGVRVLSGRDGPVLRGEIRLSNTVRLDKWLWAARFFKTRSLATDAVDSGKVKVNGDKVKPARNVHVGDQLDIDNGSDRWEVDVMNLSDVRAAAPIARNLYEETDASVARRALVAENRRMFREPTADFKGRPTKRDRRQLGKLNRTSTLKVPFDFCPALDNSTSVRNFFTRSKFKWSRIVFSTNEFTLGCHLINTSTKFMRKGELTRAAILDVALDLASRDGLEGLTIGLLADKMNMSKSGVFAHFGSREDLQLEVLKLYHHRFEQEVFFPSVKEPRGILRLKSMFARWVKRVSVEVASGCIYISGAVEYDDRPGPIREELMAMVGAWQGALLRCVKQCVETGDLQAGTDPQQLVYEMYGLILALHHDGRFLRIPGSLELQQFCSHKSHQEKTMGQYVAPIRDMQFVLHELLNVQEELKALPDYAEIDADIINQVLEEGGKFTSEVLFPLNHSGDREGCKLDVATNSVTTPKGFKEAYKQYVEGGWAALACDPEYGGQGLPVLLNNSFYEMLNSANQAWTMYPGLSHGAYECLKEHGTDEQKSTYLPKLVSGEWTGTMCLTEPHCGTDLGMLRSKALPQEDGSWLITGNKIFISAGEHDMAENILHLVLARVPDAPEGSKGISLFLVPKFLPNADGTIGARNPITCGAIEEKMGIHGNSTCQMNLDGAKGWIIGQPNKGLNAMFVFMNAARLGVGMQSLGLTEVAYQNALVYAKDRIQMRSLSGVKAPDKPADPIIVHPDVRRMLLTAKAYAEGGRAFTSYVALQIDRELHHPDADVRKEAADEVALLTPIVKAFITDNGWIATSEAMQVFGGHGYIAEWGMEQYVRDARINMIYEGTNTIQSLDLLGRKILGDNGAKLRKFGEKIKNFVEENGTDEALSEFITPLGDLGDKVTKLTMEIGMKAFQNPDEVGAACVPYLRVVGHLVYSYLFAQMAKIALAKEDSGDNFYKAKLATTRFYFARLQPETATLIRQAPVLGAGVMGAQIAAHCVNAKVPVVLFDLPAKEGPKNGIVLKAIEGLKKLSPAPLGNKDHAALIEVANYEDDLAKLEECDLIIEAIAERMDWKHDLYKKVAPHIGANAIFASNTSGLSIGKLSEGFDADLKSRYCGVHFFNPPRYMHLVEIIPTEFTKPEIADQLEGFLTTTLGKGVVRAKDTPNFIANRVGVFGILAIVHEAEKFGLSVDVVDDLTGAKLGRAKSGTFRTADVVGLDTMGHVIKTMQDNLPNDPFASVYKTPDVLAKLVEKGALGQKSGAGFYKKVGKDILRLDFATGDYVPGGAKAADIIGRILKEKDPVKKMKALRESTNPQGQFLWAIFRDAFHYIAVHLDTVADNARDIDFAMRWGFGWTVGPFETWQAAGWSQVAQWVKEDIDAGQALSSAPLPAWVFEGPVAEKGGVHTPEGSWSAASQSFVPRSTLPVYERQAFRAPVVGAGAIDGRTAGTTFHEDDSVRVWHQDDDVLIISLKTKMHVISPDVINGFKKALAEAEKNFKGLVIWNADAAEGGAFSAGADLQSALPAFMQGGAKAVDPIIKELQDTFMSLKYANVPVVAAVAGLALGGGCELALHASKRVASIETYIGLVEVGVGLIPAGGGLKEAAARAAKEAKGNDILQFLKTGFTNAATANVSKSALEAQAMGYLKDDDVIVFNAYELLHVAKVEARAMFDKGYRPPVKAPIQVTGRYGWATIKAQLVNMRDGGFISAHDFKLGDMIAEIVSGGDIDQGSFVSEQWILDRERKAFLELLNHPKTQERIMGMLQTGKPAPGLDPALITDAIIGCSFPEAEQGFNIARQSVLLAGLPKTVGGVTVNRYCASGITALAMAADRIRVGEADVMLAGGVESMSMVPMMGNKPSMNMNMFSDENVGMAYGMGLTAEKVATQWKVSREAQDAFAVESHRRAIAAQQAGFFKDETTPVEIITRTPNLATGEIDIKTRTVDTDEGARADSTMESLAKLKPVFAAKGSVTAANSSQMSDGAGALLVVSEKILREHNLTPLAKFSSFAVKGVPPEIMGIGPKFAIPDALKAAGITQDQLDWIELNEAFAAQALAVIGDLGLDPAKVNPMGGAIALGHPLGATGAIRAATVVHALRRNNLKYGMVTIIVEKRMDILSNKQDGILTLEFNRPERKNAITAAMYQAMADAITDAEADVAVRAILITGKPEIFTAGNDLEDFMKNAPSSGDIEDRAVYKFMLALSGATKPVVAAVSGAAVGIGTTLLMHCDLVYAADNAKFSMPFAQLGLCPEFGSSLLFTHIAGYPRAAEKLMLGEAFLAPEALEMGLVSKVVPADELLAFAQGQAAKLVALPASSIRTTKQLMKASRNNAVTDTIAAENKHFGAMLSSPEAREAFTAFFEKRKPDFTKFA</sequence>
<dbReference type="PROSITE" id="PS50977">
    <property type="entry name" value="HTH_TETR_2"/>
    <property type="match status" value="1"/>
</dbReference>
<dbReference type="InterPro" id="IPR036691">
    <property type="entry name" value="Endo/exonu/phosph_ase_sf"/>
</dbReference>
<dbReference type="InterPro" id="IPR025878">
    <property type="entry name" value="Acyl-CoA_dh-like_C_dom"/>
</dbReference>
<dbReference type="HAMAP" id="MF_00044">
    <property type="entry name" value="Asp_tRNA_synth_type1"/>
    <property type="match status" value="1"/>
</dbReference>
<evidence type="ECO:0000256" key="26">
    <source>
        <dbReference type="ARBA" id="ARBA00023315"/>
    </source>
</evidence>
<comment type="catalytic activity">
    <reaction evidence="29">
        <text>a 4-saturated-(3S)-3-hydroxyacyl-CoA = a (3E)-enoyl-CoA + H2O</text>
        <dbReference type="Rhea" id="RHEA:20724"/>
        <dbReference type="ChEBI" id="CHEBI:15377"/>
        <dbReference type="ChEBI" id="CHEBI:58521"/>
        <dbReference type="ChEBI" id="CHEBI:137480"/>
        <dbReference type="EC" id="4.2.1.17"/>
    </reaction>
</comment>
<comment type="catalytic activity">
    <reaction evidence="2">
        <text>a (3E)-enoyl-CoA = a 4-saturated (2E)-enoyl-CoA</text>
        <dbReference type="Rhea" id="RHEA:45228"/>
        <dbReference type="ChEBI" id="CHEBI:58521"/>
        <dbReference type="ChEBI" id="CHEBI:85097"/>
        <dbReference type="EC" id="5.3.3.8"/>
    </reaction>
</comment>
<dbReference type="InterPro" id="IPR012340">
    <property type="entry name" value="NA-bd_OB-fold"/>
</dbReference>
<dbReference type="GO" id="GO:0032259">
    <property type="term" value="P:methylation"/>
    <property type="evidence" value="ECO:0007669"/>
    <property type="project" value="UniProtKB-KW"/>
</dbReference>
<keyword evidence="21" id="KW-0520">NAD</keyword>
<evidence type="ECO:0000256" key="23">
    <source>
        <dbReference type="ARBA" id="ARBA00023125"/>
    </source>
</evidence>
<dbReference type="Gene3D" id="3.40.50.150">
    <property type="entry name" value="Vaccinia Virus protein VP39"/>
    <property type="match status" value="1"/>
</dbReference>
<feature type="compositionally biased region" description="Gly residues" evidence="31">
    <location>
        <begin position="868"/>
        <end position="881"/>
    </location>
</feature>
<dbReference type="Pfam" id="PF00440">
    <property type="entry name" value="TetR_N"/>
    <property type="match status" value="1"/>
</dbReference>
<feature type="region of interest" description="Disordered" evidence="31">
    <location>
        <begin position="786"/>
        <end position="838"/>
    </location>
</feature>
<feature type="compositionally biased region" description="Low complexity" evidence="31">
    <location>
        <begin position="808"/>
        <end position="824"/>
    </location>
</feature>
<dbReference type="FunFam" id="2.40.110.10:FF:000031">
    <property type="entry name" value="Acyl-CoA dehydrogenase, putative"/>
    <property type="match status" value="1"/>
</dbReference>
<dbReference type="InterPro" id="IPR001753">
    <property type="entry name" value="Enoyl-CoA_hydra/iso"/>
</dbReference>
<feature type="compositionally biased region" description="Basic residues" evidence="31">
    <location>
        <begin position="117"/>
        <end position="127"/>
    </location>
</feature>
<dbReference type="SUPFAM" id="SSF48179">
    <property type="entry name" value="6-phosphogluconate dehydrogenase C-terminal domain-like"/>
    <property type="match status" value="2"/>
</dbReference>
<comment type="caution">
    <text evidence="36">The sequence shown here is derived from an EMBL/GenBank/DDBJ whole genome shotgun (WGS) entry which is preliminary data.</text>
</comment>
<keyword evidence="13" id="KW-0949">S-adenosyl-L-methionine</keyword>
<dbReference type="Pfam" id="PF00108">
    <property type="entry name" value="Thiolase_N"/>
    <property type="match status" value="1"/>
</dbReference>
<proteinExistence type="inferred from homology"/>
<dbReference type="InterPro" id="IPR036271">
    <property type="entry name" value="Tet_transcr_reg_TetR-rel_C_sf"/>
</dbReference>
<evidence type="ECO:0000256" key="14">
    <source>
        <dbReference type="ARBA" id="ARBA00022741"/>
    </source>
</evidence>
<dbReference type="CDD" id="cd00777">
    <property type="entry name" value="AspRS_core"/>
    <property type="match status" value="1"/>
</dbReference>
<feature type="compositionally biased region" description="Basic and acidic residues" evidence="31">
    <location>
        <begin position="825"/>
        <end position="838"/>
    </location>
</feature>
<dbReference type="Pfam" id="PF00152">
    <property type="entry name" value="tRNA-synt_2"/>
    <property type="match status" value="1"/>
</dbReference>
<dbReference type="SMART" id="SM00363">
    <property type="entry name" value="S4"/>
    <property type="match status" value="1"/>
</dbReference>
<dbReference type="InterPro" id="IPR004115">
    <property type="entry name" value="GAD-like_sf"/>
</dbReference>
<dbReference type="Gene3D" id="3.30.1360.30">
    <property type="entry name" value="GAD-like domain"/>
    <property type="match status" value="1"/>
</dbReference>
<keyword evidence="30" id="KW-0694">RNA-binding</keyword>
<feature type="region of interest" description="Disordered" evidence="31">
    <location>
        <begin position="1322"/>
        <end position="1434"/>
    </location>
</feature>
<dbReference type="GO" id="GO:0003723">
    <property type="term" value="F:RNA binding"/>
    <property type="evidence" value="ECO:0007669"/>
    <property type="project" value="UniProtKB-KW"/>
</dbReference>
<dbReference type="Pfam" id="PF02938">
    <property type="entry name" value="GAD"/>
    <property type="match status" value="1"/>
</dbReference>
<dbReference type="InterPro" id="IPR029045">
    <property type="entry name" value="ClpP/crotonase-like_dom_sf"/>
</dbReference>
<dbReference type="Pfam" id="PF03372">
    <property type="entry name" value="Exo_endo_phos"/>
    <property type="match status" value="1"/>
</dbReference>
<feature type="compositionally biased region" description="Basic and acidic residues" evidence="31">
    <location>
        <begin position="106"/>
        <end position="116"/>
    </location>
</feature>
<dbReference type="Pfam" id="PF02770">
    <property type="entry name" value="Acyl-CoA_dh_M"/>
    <property type="match status" value="1"/>
</dbReference>
<dbReference type="Pfam" id="PF02737">
    <property type="entry name" value="3HCDH_N"/>
    <property type="match status" value="1"/>
</dbReference>
<evidence type="ECO:0000256" key="9">
    <source>
        <dbReference type="ARBA" id="ARBA00022598"/>
    </source>
</evidence>
<evidence type="ECO:0000256" key="32">
    <source>
        <dbReference type="SAM" id="Phobius"/>
    </source>
</evidence>
<dbReference type="SUPFAM" id="SSF55811">
    <property type="entry name" value="Nudix"/>
    <property type="match status" value="1"/>
</dbReference>
<dbReference type="Gene3D" id="1.10.357.10">
    <property type="entry name" value="Tetracycline Repressor, domain 2"/>
    <property type="match status" value="1"/>
</dbReference>
<feature type="region of interest" description="Disordered" evidence="31">
    <location>
        <begin position="3169"/>
        <end position="3199"/>
    </location>
</feature>
<dbReference type="Pfam" id="PF00441">
    <property type="entry name" value="Acyl-CoA_dh_1"/>
    <property type="match status" value="1"/>
</dbReference>
<evidence type="ECO:0000259" key="33">
    <source>
        <dbReference type="PROSITE" id="PS50862"/>
    </source>
</evidence>
<evidence type="ECO:0000256" key="7">
    <source>
        <dbReference type="ARBA" id="ARBA00010982"/>
    </source>
</evidence>
<dbReference type="InterPro" id="IPR004524">
    <property type="entry name" value="Asp-tRNA-ligase_1"/>
</dbReference>
<evidence type="ECO:0000259" key="34">
    <source>
        <dbReference type="PROSITE" id="PS50977"/>
    </source>
</evidence>
<dbReference type="NCBIfam" id="TIGR00459">
    <property type="entry name" value="aspS_bact"/>
    <property type="match status" value="1"/>
</dbReference>
<evidence type="ECO:0000256" key="15">
    <source>
        <dbReference type="ARBA" id="ARBA00022827"/>
    </source>
</evidence>
<dbReference type="Pfam" id="PF00725">
    <property type="entry name" value="3HCDH"/>
    <property type="match status" value="1"/>
</dbReference>
<evidence type="ECO:0000256" key="22">
    <source>
        <dbReference type="ARBA" id="ARBA00023098"/>
    </source>
</evidence>
<feature type="transmembrane region" description="Helical" evidence="32">
    <location>
        <begin position="566"/>
        <end position="585"/>
    </location>
</feature>
<dbReference type="SUPFAM" id="SSF55261">
    <property type="entry name" value="GAD domain-like"/>
    <property type="match status" value="1"/>
</dbReference>
<comment type="catalytic activity">
    <reaction evidence="1">
        <text>a (3Z)-enoyl-CoA = a 4-saturated (2E)-enoyl-CoA</text>
        <dbReference type="Rhea" id="RHEA:45900"/>
        <dbReference type="ChEBI" id="CHEBI:85097"/>
        <dbReference type="ChEBI" id="CHEBI:85489"/>
        <dbReference type="EC" id="5.3.3.8"/>
    </reaction>
</comment>
<evidence type="ECO:0000256" key="4">
    <source>
        <dbReference type="ARBA" id="ARBA00005005"/>
    </source>
</evidence>
<feature type="region of interest" description="Disordered" evidence="31">
    <location>
        <begin position="620"/>
        <end position="657"/>
    </location>
</feature>
<feature type="region of interest" description="Disordered" evidence="31">
    <location>
        <begin position="278"/>
        <end position="298"/>
    </location>
</feature>
<evidence type="ECO:0000256" key="11">
    <source>
        <dbReference type="ARBA" id="ARBA00022630"/>
    </source>
</evidence>
<comment type="catalytic activity">
    <reaction evidence="28">
        <text>a (3S)-3-hydroxyacyl-CoA = a (2E)-enoyl-CoA + H2O</text>
        <dbReference type="Rhea" id="RHEA:16105"/>
        <dbReference type="ChEBI" id="CHEBI:15377"/>
        <dbReference type="ChEBI" id="CHEBI:57318"/>
        <dbReference type="ChEBI" id="CHEBI:58856"/>
        <dbReference type="EC" id="4.2.1.17"/>
    </reaction>
</comment>
<comment type="similarity">
    <text evidence="5">Belongs to the class-II aminoacyl-tRNA synthetase family. Type 1 subfamily.</text>
</comment>
<dbReference type="InterPro" id="IPR004364">
    <property type="entry name" value="Aa-tRNA-synt_II"/>
</dbReference>
<evidence type="ECO:0000256" key="17">
    <source>
        <dbReference type="ARBA" id="ARBA00022840"/>
    </source>
</evidence>
<dbReference type="PRINTS" id="PR01042">
    <property type="entry name" value="TRNASYNTHASP"/>
</dbReference>
<feature type="transmembrane region" description="Helical" evidence="32">
    <location>
        <begin position="592"/>
        <end position="613"/>
    </location>
</feature>
<dbReference type="InterPro" id="IPR002155">
    <property type="entry name" value="Thiolase"/>
</dbReference>